<evidence type="ECO:0000256" key="3">
    <source>
        <dbReference type="ARBA" id="ARBA00022679"/>
    </source>
</evidence>
<keyword evidence="11" id="KW-1185">Reference proteome</keyword>
<dbReference type="Pfam" id="PF03734">
    <property type="entry name" value="YkuD"/>
    <property type="match status" value="1"/>
</dbReference>
<name>A0A166A5L7_9HYPH</name>
<keyword evidence="4 7" id="KW-0133">Cell shape</keyword>
<protein>
    <recommendedName>
        <fullName evidence="9">L,D-TPase catalytic domain-containing protein</fullName>
    </recommendedName>
</protein>
<dbReference type="GO" id="GO:0004180">
    <property type="term" value="F:carboxypeptidase activity"/>
    <property type="evidence" value="ECO:0007669"/>
    <property type="project" value="UniProtKB-ARBA"/>
</dbReference>
<evidence type="ECO:0000256" key="5">
    <source>
        <dbReference type="ARBA" id="ARBA00022984"/>
    </source>
</evidence>
<keyword evidence="6 7" id="KW-0961">Cell wall biogenesis/degradation</keyword>
<organism evidence="10 11">
    <name type="scientific">Pseudovibrio axinellae</name>
    <dbReference type="NCBI Taxonomy" id="989403"/>
    <lineage>
        <taxon>Bacteria</taxon>
        <taxon>Pseudomonadati</taxon>
        <taxon>Pseudomonadota</taxon>
        <taxon>Alphaproteobacteria</taxon>
        <taxon>Hyphomicrobiales</taxon>
        <taxon>Stappiaceae</taxon>
        <taxon>Pseudovibrio</taxon>
    </lineage>
</organism>
<evidence type="ECO:0000256" key="1">
    <source>
        <dbReference type="ARBA" id="ARBA00004752"/>
    </source>
</evidence>
<evidence type="ECO:0000313" key="11">
    <source>
        <dbReference type="Proteomes" id="UP000076577"/>
    </source>
</evidence>
<dbReference type="OrthoDB" id="9809748at2"/>
<evidence type="ECO:0000256" key="8">
    <source>
        <dbReference type="SAM" id="Phobius"/>
    </source>
</evidence>
<evidence type="ECO:0000259" key="9">
    <source>
        <dbReference type="PROSITE" id="PS52029"/>
    </source>
</evidence>
<keyword evidence="5 7" id="KW-0573">Peptidoglycan synthesis</keyword>
<dbReference type="GO" id="GO:0071555">
    <property type="term" value="P:cell wall organization"/>
    <property type="evidence" value="ECO:0007669"/>
    <property type="project" value="UniProtKB-UniRule"/>
</dbReference>
<accession>A0A166A5L7</accession>
<dbReference type="PANTHER" id="PTHR36699:SF1">
    <property type="entry name" value="L,D-TRANSPEPTIDASE YAFK-RELATED"/>
    <property type="match status" value="1"/>
</dbReference>
<dbReference type="AlphaFoldDB" id="A0A166A5L7"/>
<dbReference type="PANTHER" id="PTHR36699">
    <property type="entry name" value="LD-TRANSPEPTIDASE"/>
    <property type="match status" value="1"/>
</dbReference>
<evidence type="ECO:0000256" key="4">
    <source>
        <dbReference type="ARBA" id="ARBA00022960"/>
    </source>
</evidence>
<comment type="pathway">
    <text evidence="1 7">Cell wall biogenesis; peptidoglycan biosynthesis.</text>
</comment>
<dbReference type="RefSeq" id="WP_139201407.1">
    <property type="nucleotide sequence ID" value="NZ_FOFM01000007.1"/>
</dbReference>
<dbReference type="InterPro" id="IPR038063">
    <property type="entry name" value="Transpep_catalytic_dom"/>
</dbReference>
<comment type="caution">
    <text evidence="10">The sequence shown here is derived from an EMBL/GenBank/DDBJ whole genome shotgun (WGS) entry which is preliminary data.</text>
</comment>
<keyword evidence="8" id="KW-0472">Membrane</keyword>
<reference evidence="10 11" key="1">
    <citation type="journal article" date="2016" name="Front. Microbiol.">
        <title>Comparative Genomic Analysis Reveals a Diverse Repertoire of Genes Involved in Prokaryote-Eukaryote Interactions within the Pseudovibrio Genus.</title>
        <authorList>
            <person name="Romano S."/>
            <person name="Fernandez-Guerra A."/>
            <person name="Reen F.J."/>
            <person name="Glockner F.O."/>
            <person name="Crowley S.P."/>
            <person name="O'Sullivan O."/>
            <person name="Cotter P.D."/>
            <person name="Adams C."/>
            <person name="Dobson A.D."/>
            <person name="O'Gara F."/>
        </authorList>
    </citation>
    <scope>NUCLEOTIDE SEQUENCE [LARGE SCALE GENOMIC DNA]</scope>
    <source>
        <strain evidence="10 11">Ad2</strain>
    </source>
</reference>
<dbReference type="EMBL" id="LMCB01000006">
    <property type="protein sequence ID" value="KZL20645.1"/>
    <property type="molecule type" value="Genomic_DNA"/>
</dbReference>
<keyword evidence="8" id="KW-1133">Transmembrane helix</keyword>
<evidence type="ECO:0000256" key="2">
    <source>
        <dbReference type="ARBA" id="ARBA00005992"/>
    </source>
</evidence>
<dbReference type="GO" id="GO:0009252">
    <property type="term" value="P:peptidoglycan biosynthetic process"/>
    <property type="evidence" value="ECO:0007669"/>
    <property type="project" value="UniProtKB-UniPathway"/>
</dbReference>
<dbReference type="Proteomes" id="UP000076577">
    <property type="component" value="Unassembled WGS sequence"/>
</dbReference>
<dbReference type="GO" id="GO:0016740">
    <property type="term" value="F:transferase activity"/>
    <property type="evidence" value="ECO:0007669"/>
    <property type="project" value="UniProtKB-KW"/>
</dbReference>
<proteinExistence type="inferred from homology"/>
<dbReference type="InterPro" id="IPR005490">
    <property type="entry name" value="LD_TPept_cat_dom"/>
</dbReference>
<dbReference type="SUPFAM" id="SSF141523">
    <property type="entry name" value="L,D-transpeptidase catalytic domain-like"/>
    <property type="match status" value="1"/>
</dbReference>
<evidence type="ECO:0000256" key="7">
    <source>
        <dbReference type="PROSITE-ProRule" id="PRU01373"/>
    </source>
</evidence>
<feature type="domain" description="L,D-TPase catalytic" evidence="9">
    <location>
        <begin position="73"/>
        <end position="203"/>
    </location>
</feature>
<dbReference type="UniPathway" id="UPA00219"/>
<dbReference type="GO" id="GO:0008360">
    <property type="term" value="P:regulation of cell shape"/>
    <property type="evidence" value="ECO:0007669"/>
    <property type="project" value="UniProtKB-UniRule"/>
</dbReference>
<feature type="active site" description="Proton donor/acceptor" evidence="7">
    <location>
        <position position="164"/>
    </location>
</feature>
<dbReference type="STRING" id="989403.SAMN05421798_107246"/>
<keyword evidence="3" id="KW-0808">Transferase</keyword>
<dbReference type="PATRIC" id="fig|989403.3.peg.1215"/>
<feature type="transmembrane region" description="Helical" evidence="8">
    <location>
        <begin position="6"/>
        <end position="24"/>
    </location>
</feature>
<comment type="similarity">
    <text evidence="2">Belongs to the YkuD family.</text>
</comment>
<dbReference type="CDD" id="cd16913">
    <property type="entry name" value="YkuD_like"/>
    <property type="match status" value="1"/>
</dbReference>
<keyword evidence="8" id="KW-0812">Transmembrane</keyword>
<feature type="active site" description="Nucleophile" evidence="7">
    <location>
        <position position="172"/>
    </location>
</feature>
<evidence type="ECO:0000313" key="10">
    <source>
        <dbReference type="EMBL" id="KZL20645.1"/>
    </source>
</evidence>
<dbReference type="PROSITE" id="PS52029">
    <property type="entry name" value="LD_TPASE"/>
    <property type="match status" value="1"/>
</dbReference>
<evidence type="ECO:0000256" key="6">
    <source>
        <dbReference type="ARBA" id="ARBA00023316"/>
    </source>
</evidence>
<gene>
    <name evidence="10" type="ORF">PsAD2_01131</name>
</gene>
<sequence length="253" mass="28843">MTLIKYSIAAGAVAIIAALTFILLTRYDPTQPYFSSHSYWFAKTADLKDVKRSITPRLSTELAEKGMNLNDPVFLRIFKEEAALEVWKQQGSQYQLFKTYEICSYSGKLGPKLKEGDKQAPEGFYRVSSNQLNPHSVNHLAFNIGFPNSYDRANNRTGSFLMVHGNCLSAGCYAMTDAHMEEIYLLVETAQKGGQRSVPTHIFPFRMTETNMIKHASSEWVPFWENLQEGYSWFEESRTPPRISVSNKSYTFN</sequence>